<keyword evidence="1" id="KW-1133">Transmembrane helix</keyword>
<organism evidence="2 3">
    <name type="scientific">Hymenobacter profundi</name>
    <dbReference type="NCBI Taxonomy" id="1982110"/>
    <lineage>
        <taxon>Bacteria</taxon>
        <taxon>Pseudomonadati</taxon>
        <taxon>Bacteroidota</taxon>
        <taxon>Cytophagia</taxon>
        <taxon>Cytophagales</taxon>
        <taxon>Hymenobacteraceae</taxon>
        <taxon>Hymenobacter</taxon>
    </lineage>
</organism>
<evidence type="ECO:0000313" key="2">
    <source>
        <dbReference type="EMBL" id="MBW3127733.1"/>
    </source>
</evidence>
<feature type="transmembrane region" description="Helical" evidence="1">
    <location>
        <begin position="71"/>
        <end position="98"/>
    </location>
</feature>
<keyword evidence="3" id="KW-1185">Reference proteome</keyword>
<dbReference type="PANTHER" id="PTHR40106">
    <property type="entry name" value="INNER MEMBRANE PROTEIN RCLC"/>
    <property type="match status" value="1"/>
</dbReference>
<keyword evidence="1" id="KW-0812">Transmembrane</keyword>
<protein>
    <submittedName>
        <fullName evidence="2">YkgB family protein</fullName>
    </submittedName>
</protein>
<gene>
    <name evidence="2" type="ORF">KYK14_04180</name>
</gene>
<dbReference type="PANTHER" id="PTHR40106:SF1">
    <property type="entry name" value="INNER MEMBRANE PROTEIN RCLC"/>
    <property type="match status" value="1"/>
</dbReference>
<evidence type="ECO:0000256" key="1">
    <source>
        <dbReference type="SAM" id="Phobius"/>
    </source>
</evidence>
<keyword evidence="1" id="KW-0472">Membrane</keyword>
<name>A0ABS6WW94_9BACT</name>
<dbReference type="InterPro" id="IPR007339">
    <property type="entry name" value="RclC-like"/>
</dbReference>
<reference evidence="2 3" key="1">
    <citation type="submission" date="2021-07" db="EMBL/GenBank/DDBJ databases">
        <title>Hymenobacter profundi sp. nov., isolated from deep-sea water.</title>
        <authorList>
            <person name="Kim M.K."/>
        </authorList>
    </citation>
    <scope>NUCLEOTIDE SEQUENCE [LARGE SCALE GENOMIC DNA]</scope>
    <source>
        <strain evidence="2 3">M2</strain>
    </source>
</reference>
<dbReference type="EMBL" id="JAHWGL010000009">
    <property type="protein sequence ID" value="MBW3127733.1"/>
    <property type="molecule type" value="Genomic_DNA"/>
</dbReference>
<evidence type="ECO:0000313" key="3">
    <source>
        <dbReference type="Proteomes" id="UP000826188"/>
    </source>
</evidence>
<dbReference type="Pfam" id="PF04224">
    <property type="entry name" value="DUF417"/>
    <property type="match status" value="1"/>
</dbReference>
<dbReference type="RefSeq" id="WP_219157125.1">
    <property type="nucleotide sequence ID" value="NZ_JAHWGL010000009.1"/>
</dbReference>
<feature type="transmembrane region" description="Helical" evidence="1">
    <location>
        <begin position="105"/>
        <end position="125"/>
    </location>
</feature>
<sequence>MQPTSPASQSPTAVPWLHHSPAPSTPLDRAGTFVLRYGLVLLILWFGLFKFTPTEAAGIQPLFVNSPLFAWLYDIVSVRMLSNLVGTAEILIALLIALRPVAPRLSYVGSLGAVFMFGVTLSFLFTTPNAFAVVDGLWVPGGAGGFILKDLELLGAALHTAAEARRAH</sequence>
<proteinExistence type="predicted"/>
<feature type="transmembrane region" description="Helical" evidence="1">
    <location>
        <begin position="33"/>
        <end position="51"/>
    </location>
</feature>
<dbReference type="Proteomes" id="UP000826188">
    <property type="component" value="Unassembled WGS sequence"/>
</dbReference>
<accession>A0ABS6WW94</accession>
<comment type="caution">
    <text evidence="2">The sequence shown here is derived from an EMBL/GenBank/DDBJ whole genome shotgun (WGS) entry which is preliminary data.</text>
</comment>